<feature type="domain" description="Ketoreductase" evidence="3">
    <location>
        <begin position="39"/>
        <end position="241"/>
    </location>
</feature>
<dbReference type="InterPro" id="IPR002347">
    <property type="entry name" value="SDR_fam"/>
</dbReference>
<name>A0A1Y1HMR4_KLENI</name>
<gene>
    <name evidence="4" type="ORF">KFL_000040370</name>
</gene>
<dbReference type="OrthoDB" id="37659at2759"/>
<dbReference type="PRINTS" id="PR00081">
    <property type="entry name" value="GDHRDH"/>
</dbReference>
<dbReference type="InterPro" id="IPR057326">
    <property type="entry name" value="KR_dom"/>
</dbReference>
<dbReference type="Pfam" id="PF00106">
    <property type="entry name" value="adh_short"/>
    <property type="match status" value="1"/>
</dbReference>
<dbReference type="STRING" id="105231.A0A1Y1HMR4"/>
<accession>A0A1Y1HMR4</accession>
<sequence length="356" mass="38316">MPWWLIFMIAGLSFGAFLSILLAVLSWLLYPKPLAFTGKHVLVTGGSKGLGLEWAIQSAQDGARCISLIGRDKARLQAATERVRSLAPEAIVSAYSADVSDEEGISQAVAEAEAVGGTIDVLIANAGTLEVSKLESHSPTTARRLLDVNIVGTLNTIQAALPKMKIKDTKPGSDGFRSIVLVGALESFIPSFEHGIYAASKYAVRALAETLHVELGPYPHIRVSLFCPSRAATDLQGVEETSNYSDVMRAGLGKRGAVTYQSPAKAVSEGIKSLKMGRFAITTRYGAYWFRVLGFGAMPQPSLFSVIFEGIFMAVFRILSVIFVVPAWRKGVVKLWKNNGEEMVGLKHSAAPESVV</sequence>
<dbReference type="InterPro" id="IPR020904">
    <property type="entry name" value="Sc_DH/Rdtase_CS"/>
</dbReference>
<evidence type="ECO:0000259" key="3">
    <source>
        <dbReference type="SMART" id="SM00822"/>
    </source>
</evidence>
<dbReference type="PROSITE" id="PS00061">
    <property type="entry name" value="ADH_SHORT"/>
    <property type="match status" value="1"/>
</dbReference>
<dbReference type="AlphaFoldDB" id="A0A1Y1HMR4"/>
<dbReference type="PANTHER" id="PTHR43550">
    <property type="entry name" value="3-KETODIHYDROSPHINGOSINE REDUCTASE"/>
    <property type="match status" value="1"/>
</dbReference>
<dbReference type="Gene3D" id="3.40.50.720">
    <property type="entry name" value="NAD(P)-binding Rossmann-like Domain"/>
    <property type="match status" value="1"/>
</dbReference>
<proteinExistence type="inferred from homology"/>
<dbReference type="PRINTS" id="PR00080">
    <property type="entry name" value="SDRFAMILY"/>
</dbReference>
<dbReference type="GO" id="GO:0047560">
    <property type="term" value="F:3-dehydrosphinganine reductase activity"/>
    <property type="evidence" value="ECO:0000318"/>
    <property type="project" value="GO_Central"/>
</dbReference>
<evidence type="ECO:0000256" key="1">
    <source>
        <dbReference type="RuleBase" id="RU000363"/>
    </source>
</evidence>
<evidence type="ECO:0000313" key="4">
    <source>
        <dbReference type="EMBL" id="GAQ77837.1"/>
    </source>
</evidence>
<keyword evidence="5" id="KW-1185">Reference proteome</keyword>
<dbReference type="GO" id="GO:0030148">
    <property type="term" value="P:sphingolipid biosynthetic process"/>
    <property type="evidence" value="ECO:0000318"/>
    <property type="project" value="GO_Central"/>
</dbReference>
<protein>
    <submittedName>
        <fullName evidence="4">Ketosphinganine Reductase</fullName>
    </submittedName>
</protein>
<dbReference type="SUPFAM" id="SSF51735">
    <property type="entry name" value="NAD(P)-binding Rossmann-fold domains"/>
    <property type="match status" value="1"/>
</dbReference>
<organism evidence="4 5">
    <name type="scientific">Klebsormidium nitens</name>
    <name type="common">Green alga</name>
    <name type="synonym">Ulothrix nitens</name>
    <dbReference type="NCBI Taxonomy" id="105231"/>
    <lineage>
        <taxon>Eukaryota</taxon>
        <taxon>Viridiplantae</taxon>
        <taxon>Streptophyta</taxon>
        <taxon>Klebsormidiophyceae</taxon>
        <taxon>Klebsormidiales</taxon>
        <taxon>Klebsormidiaceae</taxon>
        <taxon>Klebsormidium</taxon>
    </lineage>
</organism>
<dbReference type="GO" id="GO:0005789">
    <property type="term" value="C:endoplasmic reticulum membrane"/>
    <property type="evidence" value="ECO:0000318"/>
    <property type="project" value="GO_Central"/>
</dbReference>
<keyword evidence="2" id="KW-1133">Transmembrane helix</keyword>
<reference evidence="4 5" key="1">
    <citation type="journal article" date="2014" name="Nat. Commun.">
        <title>Klebsormidium flaccidum genome reveals primary factors for plant terrestrial adaptation.</title>
        <authorList>
            <person name="Hori K."/>
            <person name="Maruyama F."/>
            <person name="Fujisawa T."/>
            <person name="Togashi T."/>
            <person name="Yamamoto N."/>
            <person name="Seo M."/>
            <person name="Sato S."/>
            <person name="Yamada T."/>
            <person name="Mori H."/>
            <person name="Tajima N."/>
            <person name="Moriyama T."/>
            <person name="Ikeuchi M."/>
            <person name="Watanabe M."/>
            <person name="Wada H."/>
            <person name="Kobayashi K."/>
            <person name="Saito M."/>
            <person name="Masuda T."/>
            <person name="Sasaki-Sekimoto Y."/>
            <person name="Mashiguchi K."/>
            <person name="Awai K."/>
            <person name="Shimojima M."/>
            <person name="Masuda S."/>
            <person name="Iwai M."/>
            <person name="Nobusawa T."/>
            <person name="Narise T."/>
            <person name="Kondo S."/>
            <person name="Saito H."/>
            <person name="Sato R."/>
            <person name="Murakawa M."/>
            <person name="Ihara Y."/>
            <person name="Oshima-Yamada Y."/>
            <person name="Ohtaka K."/>
            <person name="Satoh M."/>
            <person name="Sonobe K."/>
            <person name="Ishii M."/>
            <person name="Ohtani R."/>
            <person name="Kanamori-Sato M."/>
            <person name="Honoki R."/>
            <person name="Miyazaki D."/>
            <person name="Mochizuki H."/>
            <person name="Umetsu J."/>
            <person name="Higashi K."/>
            <person name="Shibata D."/>
            <person name="Kamiya Y."/>
            <person name="Sato N."/>
            <person name="Nakamura Y."/>
            <person name="Tabata S."/>
            <person name="Ida S."/>
            <person name="Kurokawa K."/>
            <person name="Ohta H."/>
        </authorList>
    </citation>
    <scope>NUCLEOTIDE SEQUENCE [LARGE SCALE GENOMIC DNA]</scope>
    <source>
        <strain evidence="4 5">NIES-2285</strain>
    </source>
</reference>
<comment type="similarity">
    <text evidence="1">Belongs to the short-chain dehydrogenases/reductases (SDR) family.</text>
</comment>
<dbReference type="Proteomes" id="UP000054558">
    <property type="component" value="Unassembled WGS sequence"/>
</dbReference>
<evidence type="ECO:0000313" key="5">
    <source>
        <dbReference type="Proteomes" id="UP000054558"/>
    </source>
</evidence>
<keyword evidence="2" id="KW-0472">Membrane</keyword>
<dbReference type="OMA" id="ESHVNIQ"/>
<feature type="transmembrane region" description="Helical" evidence="2">
    <location>
        <begin position="6"/>
        <end position="30"/>
    </location>
</feature>
<evidence type="ECO:0000256" key="2">
    <source>
        <dbReference type="SAM" id="Phobius"/>
    </source>
</evidence>
<dbReference type="PANTHER" id="PTHR43550:SF3">
    <property type="entry name" value="3-KETODIHYDROSPHINGOSINE REDUCTASE"/>
    <property type="match status" value="1"/>
</dbReference>
<feature type="transmembrane region" description="Helical" evidence="2">
    <location>
        <begin position="303"/>
        <end position="328"/>
    </location>
</feature>
<dbReference type="SMART" id="SM00822">
    <property type="entry name" value="PKS_KR"/>
    <property type="match status" value="1"/>
</dbReference>
<dbReference type="EMBL" id="DF236953">
    <property type="protein sequence ID" value="GAQ77837.1"/>
    <property type="molecule type" value="Genomic_DNA"/>
</dbReference>
<dbReference type="GO" id="GO:0006666">
    <property type="term" value="P:3-keto-sphinganine metabolic process"/>
    <property type="evidence" value="ECO:0000318"/>
    <property type="project" value="GO_Central"/>
</dbReference>
<keyword evidence="2" id="KW-0812">Transmembrane</keyword>
<dbReference type="InterPro" id="IPR036291">
    <property type="entry name" value="NAD(P)-bd_dom_sf"/>
</dbReference>